<dbReference type="FunFam" id="2.120.10.80:FF:000007">
    <property type="entry name" value="F-box/kelch-repeat protein SKIP11"/>
    <property type="match status" value="1"/>
</dbReference>
<dbReference type="AlphaFoldDB" id="W9QYJ2"/>
<feature type="domain" description="F-box" evidence="3">
    <location>
        <begin position="58"/>
        <end position="98"/>
    </location>
</feature>
<dbReference type="CDD" id="cd22152">
    <property type="entry name" value="F-box_AtAFR-like"/>
    <property type="match status" value="1"/>
</dbReference>
<dbReference type="PANTHER" id="PTHR46122:SF6">
    <property type="entry name" value="OS04G0619300 PROTEIN"/>
    <property type="match status" value="1"/>
</dbReference>
<dbReference type="eggNOG" id="KOG1072">
    <property type="taxonomic scope" value="Eukaryota"/>
</dbReference>
<dbReference type="OrthoDB" id="191037at2759"/>
<evidence type="ECO:0000259" key="3">
    <source>
        <dbReference type="Pfam" id="PF00646"/>
    </source>
</evidence>
<dbReference type="InterPro" id="IPR006652">
    <property type="entry name" value="Kelch_1"/>
</dbReference>
<protein>
    <submittedName>
        <fullName evidence="4">F-box/kelch-repeat protein</fullName>
    </submittedName>
</protein>
<keyword evidence="2" id="KW-0677">Repeat</keyword>
<dbReference type="Pfam" id="PF01344">
    <property type="entry name" value="Kelch_1"/>
    <property type="match status" value="2"/>
</dbReference>
<evidence type="ECO:0000256" key="1">
    <source>
        <dbReference type="ARBA" id="ARBA00022441"/>
    </source>
</evidence>
<sequence length="399" mass="43907">MAREVNREVAEKSLANKKVCANLLDALLSNRSGKLIRAVAGGGRKHEGGLATDESLFPGLPDDMALDIVAWISRSDYPTLACLNTKFKSLIGSEYLYQLRRKLGIIEHWVFMACILTPWEAFDPARRRWMRLPRMPCDECFTHADKESLAVGTDLLVFGRELKGFAIWKYSLLSRDWSRNQHMNSPRCLFGSASVGEMAIVAGGCDLNGVVVQSAEVYNSELGTWHPLADLSGPRKMCSGFFMDGKFYVIGGMSSNAANYLSCGEEYDLGKGTWRKIENMYPAEFAGVNQSLPSPPLVAVVNNELYTADVCRNEVKKYSKANNTWSAVKALPIRAGAANGWGMAFRGCGRRLLVIGGPGVEAAVMYSWEPQHGDLQDWNLLAVKQGAGSFVYNCAIMGC</sequence>
<evidence type="ECO:0000313" key="5">
    <source>
        <dbReference type="Proteomes" id="UP000030645"/>
    </source>
</evidence>
<dbReference type="KEGG" id="mnt:21402589"/>
<keyword evidence="1" id="KW-0880">Kelch repeat</keyword>
<organism evidence="4 5">
    <name type="scientific">Morus notabilis</name>
    <dbReference type="NCBI Taxonomy" id="981085"/>
    <lineage>
        <taxon>Eukaryota</taxon>
        <taxon>Viridiplantae</taxon>
        <taxon>Streptophyta</taxon>
        <taxon>Embryophyta</taxon>
        <taxon>Tracheophyta</taxon>
        <taxon>Spermatophyta</taxon>
        <taxon>Magnoliopsida</taxon>
        <taxon>eudicotyledons</taxon>
        <taxon>Gunneridae</taxon>
        <taxon>Pentapetalae</taxon>
        <taxon>rosids</taxon>
        <taxon>fabids</taxon>
        <taxon>Rosales</taxon>
        <taxon>Moraceae</taxon>
        <taxon>Moreae</taxon>
        <taxon>Morus</taxon>
    </lineage>
</organism>
<accession>W9QYJ2</accession>
<dbReference type="PANTHER" id="PTHR46122">
    <property type="entry name" value="GALACTOSE OXIDASE/KELCH REPEAT PROTEIN-RELATED"/>
    <property type="match status" value="1"/>
</dbReference>
<dbReference type="InterPro" id="IPR052439">
    <property type="entry name" value="F-box/Kelch-repeat"/>
</dbReference>
<dbReference type="Pfam" id="PF00646">
    <property type="entry name" value="F-box"/>
    <property type="match status" value="1"/>
</dbReference>
<dbReference type="EMBL" id="KE343429">
    <property type="protein sequence ID" value="EXB29132.1"/>
    <property type="molecule type" value="Genomic_DNA"/>
</dbReference>
<dbReference type="GO" id="GO:0005634">
    <property type="term" value="C:nucleus"/>
    <property type="evidence" value="ECO:0007669"/>
    <property type="project" value="UniProtKB-ARBA"/>
</dbReference>
<dbReference type="InterPro" id="IPR015915">
    <property type="entry name" value="Kelch-typ_b-propeller"/>
</dbReference>
<dbReference type="Proteomes" id="UP000030645">
    <property type="component" value="Unassembled WGS sequence"/>
</dbReference>
<proteinExistence type="predicted"/>
<gene>
    <name evidence="4" type="ORF">L484_019654</name>
</gene>
<keyword evidence="5" id="KW-1185">Reference proteome</keyword>
<name>W9QYJ2_9ROSA</name>
<reference evidence="5" key="1">
    <citation type="submission" date="2013-01" db="EMBL/GenBank/DDBJ databases">
        <title>Draft Genome Sequence of a Mulberry Tree, Morus notabilis C.K. Schneid.</title>
        <authorList>
            <person name="He N."/>
            <person name="Zhao S."/>
        </authorList>
    </citation>
    <scope>NUCLEOTIDE SEQUENCE</scope>
</reference>
<evidence type="ECO:0000313" key="4">
    <source>
        <dbReference type="EMBL" id="EXB29132.1"/>
    </source>
</evidence>
<evidence type="ECO:0000256" key="2">
    <source>
        <dbReference type="ARBA" id="ARBA00022737"/>
    </source>
</evidence>
<dbReference type="SUPFAM" id="SSF117281">
    <property type="entry name" value="Kelch motif"/>
    <property type="match status" value="1"/>
</dbReference>
<dbReference type="SMART" id="SM00612">
    <property type="entry name" value="Kelch"/>
    <property type="match status" value="2"/>
</dbReference>
<dbReference type="InterPro" id="IPR001810">
    <property type="entry name" value="F-box_dom"/>
</dbReference>
<dbReference type="Gene3D" id="2.120.10.80">
    <property type="entry name" value="Kelch-type beta propeller"/>
    <property type="match status" value="1"/>
</dbReference>